<dbReference type="KEGG" id="vgo:GJW-30_1_00848"/>
<dbReference type="AlphaFoldDB" id="A0A0S3PQZ0"/>
<evidence type="ECO:0000256" key="1">
    <source>
        <dbReference type="ARBA" id="ARBA00003565"/>
    </source>
</evidence>
<sequence>MTRRAFLEGTALLTVAAAFAGSPLWSATQVLAQAPSAAELNESGPLGDQVQGKADAPVTIIEYASMTCSHCATFHVQTYPQLKQKYIETGKVKYILREFPLDELAAGAFMVARCAGDGKYYDAIEAMFKGQQSWAFVRNPIPPLFAIAKNFGLNEQTFEKCLSDQKMLDGVNAVRQRGQEKFGVNSTPTFFINGKIFRGAMTFPELEQQIAAAGKS</sequence>
<comment type="function">
    <text evidence="1">May be required for disulfide bond formation in some proteins.</text>
</comment>
<feature type="domain" description="Thioredoxin" evidence="4">
    <location>
        <begin position="28"/>
        <end position="215"/>
    </location>
</feature>
<dbReference type="NCBIfam" id="TIGR01409">
    <property type="entry name" value="TAT_signal_seq"/>
    <property type="match status" value="1"/>
</dbReference>
<dbReference type="SUPFAM" id="SSF52833">
    <property type="entry name" value="Thioredoxin-like"/>
    <property type="match status" value="1"/>
</dbReference>
<dbReference type="PANTHER" id="PTHR13887:SF56">
    <property type="entry name" value="THIOREDOXIN-LIKE REDUCTASE RV2466C"/>
    <property type="match status" value="1"/>
</dbReference>
<dbReference type="InterPro" id="IPR019546">
    <property type="entry name" value="TAT_signal_bac_arc"/>
</dbReference>
<evidence type="ECO:0000256" key="3">
    <source>
        <dbReference type="SAM" id="SignalP"/>
    </source>
</evidence>
<dbReference type="OrthoDB" id="8478320at2"/>
<dbReference type="Proteomes" id="UP000236884">
    <property type="component" value="Chromosome"/>
</dbReference>
<evidence type="ECO:0000313" key="5">
    <source>
        <dbReference type="EMBL" id="BAT58324.1"/>
    </source>
</evidence>
<dbReference type="InterPro" id="IPR012336">
    <property type="entry name" value="Thioredoxin-like_fold"/>
</dbReference>
<name>A0A0S3PQZ0_9BRAD</name>
<comment type="similarity">
    <text evidence="2">Belongs to the thioredoxin family. DsbA subfamily.</text>
</comment>
<reference evidence="5 6" key="1">
    <citation type="submission" date="2015-08" db="EMBL/GenBank/DDBJ databases">
        <title>Investigation of the bacterial diversity of lava forest soil.</title>
        <authorList>
            <person name="Lee J.S."/>
        </authorList>
    </citation>
    <scope>NUCLEOTIDE SEQUENCE [LARGE SCALE GENOMIC DNA]</scope>
    <source>
        <strain evidence="5 6">GJW-30</strain>
    </source>
</reference>
<accession>A0A0S3PQZ0</accession>
<evidence type="ECO:0000256" key="2">
    <source>
        <dbReference type="ARBA" id="ARBA00005791"/>
    </source>
</evidence>
<keyword evidence="3" id="KW-0732">Signal</keyword>
<dbReference type="PROSITE" id="PS51352">
    <property type="entry name" value="THIOREDOXIN_2"/>
    <property type="match status" value="1"/>
</dbReference>
<dbReference type="PANTHER" id="PTHR13887">
    <property type="entry name" value="GLUTATHIONE S-TRANSFERASE KAPPA"/>
    <property type="match status" value="1"/>
</dbReference>
<dbReference type="Gene3D" id="1.10.40.80">
    <property type="match status" value="1"/>
</dbReference>
<evidence type="ECO:0000259" key="4">
    <source>
        <dbReference type="PROSITE" id="PS51352"/>
    </source>
</evidence>
<proteinExistence type="inferred from homology"/>
<dbReference type="RefSeq" id="WP_096352057.1">
    <property type="nucleotide sequence ID" value="NZ_AP014946.1"/>
</dbReference>
<evidence type="ECO:0000313" key="6">
    <source>
        <dbReference type="Proteomes" id="UP000236884"/>
    </source>
</evidence>
<gene>
    <name evidence="5" type="primary">bdbD_1</name>
    <name evidence="5" type="ORF">GJW-30_1_00848</name>
</gene>
<dbReference type="InterPro" id="IPR006311">
    <property type="entry name" value="TAT_signal"/>
</dbReference>
<dbReference type="PROSITE" id="PS51318">
    <property type="entry name" value="TAT"/>
    <property type="match status" value="1"/>
</dbReference>
<keyword evidence="6" id="KW-1185">Reference proteome</keyword>
<dbReference type="Gene3D" id="3.40.30.10">
    <property type="entry name" value="Glutaredoxin"/>
    <property type="match status" value="1"/>
</dbReference>
<dbReference type="InterPro" id="IPR013766">
    <property type="entry name" value="Thioredoxin_domain"/>
</dbReference>
<dbReference type="InterPro" id="IPR036249">
    <property type="entry name" value="Thioredoxin-like_sf"/>
</dbReference>
<feature type="signal peptide" evidence="3">
    <location>
        <begin position="1"/>
        <end position="20"/>
    </location>
</feature>
<dbReference type="EMBL" id="AP014946">
    <property type="protein sequence ID" value="BAT58324.1"/>
    <property type="molecule type" value="Genomic_DNA"/>
</dbReference>
<dbReference type="Pfam" id="PF13462">
    <property type="entry name" value="Thioredoxin_4"/>
    <property type="match status" value="1"/>
</dbReference>
<protein>
    <submittedName>
        <fullName evidence="5">Disulfide bond formation protein D</fullName>
    </submittedName>
</protein>
<organism evidence="5 6">
    <name type="scientific">Variibacter gotjawalensis</name>
    <dbReference type="NCBI Taxonomy" id="1333996"/>
    <lineage>
        <taxon>Bacteria</taxon>
        <taxon>Pseudomonadati</taxon>
        <taxon>Pseudomonadota</taxon>
        <taxon>Alphaproteobacteria</taxon>
        <taxon>Hyphomicrobiales</taxon>
        <taxon>Nitrobacteraceae</taxon>
        <taxon>Variibacter</taxon>
    </lineage>
</organism>
<feature type="chain" id="PRO_5006615634" evidence="3">
    <location>
        <begin position="21"/>
        <end position="216"/>
    </location>
</feature>